<sequence>MGISPRVAIIASWRKIWLPGRGISSKQLSLTSTSNYPCLFLEDREKQQGLYSLNSDGAALSMN</sequence>
<evidence type="ECO:0000313" key="2">
    <source>
        <dbReference type="Proteomes" id="UP000076858"/>
    </source>
</evidence>
<protein>
    <submittedName>
        <fullName evidence="1">Uncharacterized protein</fullName>
    </submittedName>
</protein>
<proteinExistence type="predicted"/>
<evidence type="ECO:0000313" key="1">
    <source>
        <dbReference type="EMBL" id="KZS01780.1"/>
    </source>
</evidence>
<gene>
    <name evidence="1" type="ORF">APZ42_001457</name>
</gene>
<keyword evidence="2" id="KW-1185">Reference proteome</keyword>
<accession>A0A164IZ45</accession>
<name>A0A164IZ45_9CRUS</name>
<reference evidence="1 2" key="1">
    <citation type="submission" date="2016-03" db="EMBL/GenBank/DDBJ databases">
        <title>EvidentialGene: Evidence-directed Construction of Genes on Genomes.</title>
        <authorList>
            <person name="Gilbert D.G."/>
            <person name="Choi J.-H."/>
            <person name="Mockaitis K."/>
            <person name="Colbourne J."/>
            <person name="Pfrender M."/>
        </authorList>
    </citation>
    <scope>NUCLEOTIDE SEQUENCE [LARGE SCALE GENOMIC DNA]</scope>
    <source>
        <strain evidence="1 2">Xinb3</strain>
        <tissue evidence="1">Complete organism</tissue>
    </source>
</reference>
<dbReference type="AlphaFoldDB" id="A0A164IZ45"/>
<comment type="caution">
    <text evidence="1">The sequence shown here is derived from an EMBL/GenBank/DDBJ whole genome shotgun (WGS) entry which is preliminary data.</text>
</comment>
<organism evidence="1 2">
    <name type="scientific">Daphnia magna</name>
    <dbReference type="NCBI Taxonomy" id="35525"/>
    <lineage>
        <taxon>Eukaryota</taxon>
        <taxon>Metazoa</taxon>
        <taxon>Ecdysozoa</taxon>
        <taxon>Arthropoda</taxon>
        <taxon>Crustacea</taxon>
        <taxon>Branchiopoda</taxon>
        <taxon>Diplostraca</taxon>
        <taxon>Cladocera</taxon>
        <taxon>Anomopoda</taxon>
        <taxon>Daphniidae</taxon>
        <taxon>Daphnia</taxon>
    </lineage>
</organism>
<dbReference type="Proteomes" id="UP000076858">
    <property type="component" value="Unassembled WGS sequence"/>
</dbReference>
<dbReference type="EMBL" id="LRGB01006149">
    <property type="protein sequence ID" value="KZS01780.1"/>
    <property type="molecule type" value="Genomic_DNA"/>
</dbReference>